<evidence type="ECO:0000313" key="1">
    <source>
        <dbReference type="EMBL" id="MFC5629680.1"/>
    </source>
</evidence>
<dbReference type="EMBL" id="JBHSPF010000067">
    <property type="protein sequence ID" value="MFC5629680.1"/>
    <property type="molecule type" value="Genomic_DNA"/>
</dbReference>
<sequence length="82" mass="9695">MDLIDKLYELYKNELTGNEEDAFIIIEGILEDLSDDDIQQLITDLSARDRYEMMALFLYEQLRLKIAEEGIGTTTNREKFYH</sequence>
<gene>
    <name evidence="1" type="ORF">ACFPTR_12540</name>
</gene>
<keyword evidence="2" id="KW-1185">Reference proteome</keyword>
<protein>
    <submittedName>
        <fullName evidence="1">DUF6154 family protein</fullName>
    </submittedName>
</protein>
<dbReference type="Pfam" id="PF19651">
    <property type="entry name" value="DUF6154"/>
    <property type="match status" value="1"/>
</dbReference>
<proteinExistence type="predicted"/>
<comment type="caution">
    <text evidence="1">The sequence shown here is derived from an EMBL/GenBank/DDBJ whole genome shotgun (WGS) entry which is preliminary data.</text>
</comment>
<name>A0ABW0UBI9_9BACI</name>
<dbReference type="RefSeq" id="WP_270897328.1">
    <property type="nucleotide sequence ID" value="NZ_JBHSPF010000067.1"/>
</dbReference>
<organism evidence="1 2">
    <name type="scientific">Aliibacillus thermotolerans</name>
    <dbReference type="NCBI Taxonomy" id="1834418"/>
    <lineage>
        <taxon>Bacteria</taxon>
        <taxon>Bacillati</taxon>
        <taxon>Bacillota</taxon>
        <taxon>Bacilli</taxon>
        <taxon>Bacillales</taxon>
        <taxon>Bacillaceae</taxon>
        <taxon>Aliibacillus</taxon>
    </lineage>
</organism>
<dbReference type="InterPro" id="IPR046152">
    <property type="entry name" value="DUF6154"/>
</dbReference>
<accession>A0ABW0UBI9</accession>
<reference evidence="2" key="1">
    <citation type="journal article" date="2019" name="Int. J. Syst. Evol. Microbiol.">
        <title>The Global Catalogue of Microorganisms (GCM) 10K type strain sequencing project: providing services to taxonomists for standard genome sequencing and annotation.</title>
        <authorList>
            <consortium name="The Broad Institute Genomics Platform"/>
            <consortium name="The Broad Institute Genome Sequencing Center for Infectious Disease"/>
            <person name="Wu L."/>
            <person name="Ma J."/>
        </authorList>
    </citation>
    <scope>NUCLEOTIDE SEQUENCE [LARGE SCALE GENOMIC DNA]</scope>
    <source>
        <strain evidence="2">CGMCC 1.15790</strain>
    </source>
</reference>
<evidence type="ECO:0000313" key="2">
    <source>
        <dbReference type="Proteomes" id="UP001596143"/>
    </source>
</evidence>
<dbReference type="Proteomes" id="UP001596143">
    <property type="component" value="Unassembled WGS sequence"/>
</dbReference>